<dbReference type="AlphaFoldDB" id="A0A2P2NBU9"/>
<sequence>MSLCYNLKFAEDYPCESTVTSQITSNNLSSRMENMSSELHELQYSINMSKSKSSRLFGDSW</sequence>
<reference evidence="1" key="1">
    <citation type="submission" date="2018-02" db="EMBL/GenBank/DDBJ databases">
        <title>Rhizophora mucronata_Transcriptome.</title>
        <authorList>
            <person name="Meera S.P."/>
            <person name="Sreeshan A."/>
            <person name="Augustine A."/>
        </authorList>
    </citation>
    <scope>NUCLEOTIDE SEQUENCE</scope>
    <source>
        <tissue evidence="1">Leaf</tissue>
    </source>
</reference>
<dbReference type="EMBL" id="GGEC01059458">
    <property type="protein sequence ID" value="MBX39942.1"/>
    <property type="molecule type" value="Transcribed_RNA"/>
</dbReference>
<protein>
    <submittedName>
        <fullName evidence="1">Uncharacterized protein</fullName>
    </submittedName>
</protein>
<name>A0A2P2NBU9_RHIMU</name>
<organism evidence="1">
    <name type="scientific">Rhizophora mucronata</name>
    <name type="common">Asiatic mangrove</name>
    <dbReference type="NCBI Taxonomy" id="61149"/>
    <lineage>
        <taxon>Eukaryota</taxon>
        <taxon>Viridiplantae</taxon>
        <taxon>Streptophyta</taxon>
        <taxon>Embryophyta</taxon>
        <taxon>Tracheophyta</taxon>
        <taxon>Spermatophyta</taxon>
        <taxon>Magnoliopsida</taxon>
        <taxon>eudicotyledons</taxon>
        <taxon>Gunneridae</taxon>
        <taxon>Pentapetalae</taxon>
        <taxon>rosids</taxon>
        <taxon>fabids</taxon>
        <taxon>Malpighiales</taxon>
        <taxon>Rhizophoraceae</taxon>
        <taxon>Rhizophora</taxon>
    </lineage>
</organism>
<evidence type="ECO:0000313" key="1">
    <source>
        <dbReference type="EMBL" id="MBX39942.1"/>
    </source>
</evidence>
<proteinExistence type="predicted"/>
<accession>A0A2P2NBU9</accession>